<gene>
    <name evidence="4" type="ORF">TrST_g7500</name>
</gene>
<dbReference type="EMBL" id="BRXY01000112">
    <property type="protein sequence ID" value="GMH66847.1"/>
    <property type="molecule type" value="Genomic_DNA"/>
</dbReference>
<sequence length="364" mass="39491">MLCDSAFSSLLHNPAGEMKRGRSGPGRPKAGSPSVASLHSVSLRSGFASLVLILFMTLIPSCSPLVHIVTGSAGYLAKHTISVLLQTETATPTSPIVGLVRSSRVTDERAFYADEPLVTIEDIDTYEAVAPNRLYLLASNFRNVPGHEISQAMENINTLPEQITRLKPLSVVHVSSMAAVRGPGQKPKNGEVFTAADDYNTVSKLTEGDFGKSYQYSKTEQEIRVKRTCDDLDIPLCSICPSLILGPPVHACNSESLSMLTKWYGGSSCQSRLLVDVRDVAQSIVNGGGKEGRYIVSKEDRTGGEELCRIVNKYGGNAKPGGWEGGKEVRNDSEKLGVRLRDLETTIKDTIEGLKLNKQQQVKR</sequence>
<evidence type="ECO:0000256" key="2">
    <source>
        <dbReference type="SAM" id="MobiDB-lite"/>
    </source>
</evidence>
<protein>
    <recommendedName>
        <fullName evidence="3">Thioester reductase (TE) domain-containing protein</fullName>
    </recommendedName>
</protein>
<evidence type="ECO:0000313" key="5">
    <source>
        <dbReference type="Proteomes" id="UP001165085"/>
    </source>
</evidence>
<dbReference type="PANTHER" id="PTHR10366:SF831">
    <property type="entry name" value="NAD-DEPENDENT EPIMERASE_DEHYDRATASE DOMAIN-CONTAINING PROTEIN"/>
    <property type="match status" value="1"/>
</dbReference>
<keyword evidence="1" id="KW-0560">Oxidoreductase</keyword>
<dbReference type="AlphaFoldDB" id="A0A9W7ACD5"/>
<reference evidence="5" key="1">
    <citation type="journal article" date="2023" name="Commun. Biol.">
        <title>Genome analysis of Parmales, the sister group of diatoms, reveals the evolutionary specialization of diatoms from phago-mixotrophs to photoautotrophs.</title>
        <authorList>
            <person name="Ban H."/>
            <person name="Sato S."/>
            <person name="Yoshikawa S."/>
            <person name="Yamada K."/>
            <person name="Nakamura Y."/>
            <person name="Ichinomiya M."/>
            <person name="Sato N."/>
            <person name="Blanc-Mathieu R."/>
            <person name="Endo H."/>
            <person name="Kuwata A."/>
            <person name="Ogata H."/>
        </authorList>
    </citation>
    <scope>NUCLEOTIDE SEQUENCE [LARGE SCALE GENOMIC DNA]</scope>
    <source>
        <strain evidence="5">NIES 3701</strain>
    </source>
</reference>
<evidence type="ECO:0000259" key="3">
    <source>
        <dbReference type="Pfam" id="PF07993"/>
    </source>
</evidence>
<dbReference type="InterPro" id="IPR036291">
    <property type="entry name" value="NAD(P)-bd_dom_sf"/>
</dbReference>
<feature type="region of interest" description="Disordered" evidence="2">
    <location>
        <begin position="14"/>
        <end position="33"/>
    </location>
</feature>
<feature type="domain" description="Thioester reductase (TE)" evidence="3">
    <location>
        <begin position="153"/>
        <end position="251"/>
    </location>
</feature>
<keyword evidence="5" id="KW-1185">Reference proteome</keyword>
<dbReference type="PANTHER" id="PTHR10366">
    <property type="entry name" value="NAD DEPENDENT EPIMERASE/DEHYDRATASE"/>
    <property type="match status" value="1"/>
</dbReference>
<comment type="caution">
    <text evidence="4">The sequence shown here is derived from an EMBL/GenBank/DDBJ whole genome shotgun (WGS) entry which is preliminary data.</text>
</comment>
<dbReference type="OrthoDB" id="2735536at2759"/>
<dbReference type="InterPro" id="IPR050425">
    <property type="entry name" value="NAD(P)_dehydrat-like"/>
</dbReference>
<evidence type="ECO:0000256" key="1">
    <source>
        <dbReference type="ARBA" id="ARBA00023002"/>
    </source>
</evidence>
<dbReference type="GO" id="GO:0016616">
    <property type="term" value="F:oxidoreductase activity, acting on the CH-OH group of donors, NAD or NADP as acceptor"/>
    <property type="evidence" value="ECO:0007669"/>
    <property type="project" value="TreeGrafter"/>
</dbReference>
<dbReference type="InterPro" id="IPR013120">
    <property type="entry name" value="FAR_NAD-bd"/>
</dbReference>
<proteinExistence type="predicted"/>
<dbReference type="SUPFAM" id="SSF51735">
    <property type="entry name" value="NAD(P)-binding Rossmann-fold domains"/>
    <property type="match status" value="1"/>
</dbReference>
<dbReference type="Gene3D" id="3.40.50.720">
    <property type="entry name" value="NAD(P)-binding Rossmann-like Domain"/>
    <property type="match status" value="1"/>
</dbReference>
<dbReference type="Proteomes" id="UP001165085">
    <property type="component" value="Unassembled WGS sequence"/>
</dbReference>
<name>A0A9W7ACD5_9STRA</name>
<accession>A0A9W7ACD5</accession>
<evidence type="ECO:0000313" key="4">
    <source>
        <dbReference type="EMBL" id="GMH66847.1"/>
    </source>
</evidence>
<dbReference type="Pfam" id="PF07993">
    <property type="entry name" value="NAD_binding_4"/>
    <property type="match status" value="1"/>
</dbReference>
<organism evidence="4 5">
    <name type="scientific">Triparma strigata</name>
    <dbReference type="NCBI Taxonomy" id="1606541"/>
    <lineage>
        <taxon>Eukaryota</taxon>
        <taxon>Sar</taxon>
        <taxon>Stramenopiles</taxon>
        <taxon>Ochrophyta</taxon>
        <taxon>Bolidophyceae</taxon>
        <taxon>Parmales</taxon>
        <taxon>Triparmaceae</taxon>
        <taxon>Triparma</taxon>
    </lineage>
</organism>